<dbReference type="SUPFAM" id="SSF52317">
    <property type="entry name" value="Class I glutamine amidotransferase-like"/>
    <property type="match status" value="1"/>
</dbReference>
<dbReference type="PANTHER" id="PTHR43418:SF4">
    <property type="entry name" value="MULTIFUNCTIONAL TRYPTOPHAN BIOSYNTHESIS PROTEIN"/>
    <property type="match status" value="1"/>
</dbReference>
<dbReference type="RefSeq" id="WP_285930194.1">
    <property type="nucleotide sequence ID" value="NZ_JASTZU010000012.1"/>
</dbReference>
<reference evidence="3 4" key="1">
    <citation type="submission" date="2023-06" db="EMBL/GenBank/DDBJ databases">
        <title>Aquibacillus rhizosphaerae LR5S19.</title>
        <authorList>
            <person name="Sun J.-Q."/>
        </authorList>
    </citation>
    <scope>NUCLEOTIDE SEQUENCE [LARGE SCALE GENOMIC DNA]</scope>
    <source>
        <strain evidence="3 4">LR5S19</strain>
    </source>
</reference>
<dbReference type="InterPro" id="IPR006221">
    <property type="entry name" value="TrpG/PapA_dom"/>
</dbReference>
<keyword evidence="1" id="KW-0315">Glutamine amidotransferase</keyword>
<dbReference type="EC" id="4.1.3.27" evidence="3"/>
<dbReference type="PRINTS" id="PR00096">
    <property type="entry name" value="GATASE"/>
</dbReference>
<dbReference type="PRINTS" id="PR00097">
    <property type="entry name" value="ANTSNTHASEII"/>
</dbReference>
<evidence type="ECO:0000313" key="3">
    <source>
        <dbReference type="EMBL" id="MDL4839343.1"/>
    </source>
</evidence>
<dbReference type="InterPro" id="IPR050472">
    <property type="entry name" value="Anth_synth/Amidotransfase"/>
</dbReference>
<gene>
    <name evidence="3" type="ORF">QQS35_02550</name>
</gene>
<dbReference type="EMBL" id="JASTZU010000012">
    <property type="protein sequence ID" value="MDL4839343.1"/>
    <property type="molecule type" value="Genomic_DNA"/>
</dbReference>
<proteinExistence type="predicted"/>
<organism evidence="3 4">
    <name type="scientific">Aquibacillus rhizosphaerae</name>
    <dbReference type="NCBI Taxonomy" id="3051431"/>
    <lineage>
        <taxon>Bacteria</taxon>
        <taxon>Bacillati</taxon>
        <taxon>Bacillota</taxon>
        <taxon>Bacilli</taxon>
        <taxon>Bacillales</taxon>
        <taxon>Bacillaceae</taxon>
        <taxon>Aquibacillus</taxon>
    </lineage>
</organism>
<dbReference type="PANTHER" id="PTHR43418">
    <property type="entry name" value="MULTIFUNCTIONAL TRYPTOPHAN BIOSYNTHESIS PROTEIN-RELATED"/>
    <property type="match status" value="1"/>
</dbReference>
<dbReference type="PRINTS" id="PR00099">
    <property type="entry name" value="CPSGATASE"/>
</dbReference>
<evidence type="ECO:0000259" key="2">
    <source>
        <dbReference type="Pfam" id="PF00117"/>
    </source>
</evidence>
<keyword evidence="4" id="KW-1185">Reference proteome</keyword>
<dbReference type="Gene3D" id="3.40.50.880">
    <property type="match status" value="1"/>
</dbReference>
<comment type="caution">
    <text evidence="3">The sequence shown here is derived from an EMBL/GenBank/DDBJ whole genome shotgun (WGS) entry which is preliminary data.</text>
</comment>
<dbReference type="InterPro" id="IPR017926">
    <property type="entry name" value="GATASE"/>
</dbReference>
<accession>A0ABT7L0I5</accession>
<protein>
    <submittedName>
        <fullName evidence="3">Aminodeoxychorismate/anthranilate synthase component II</fullName>
        <ecNumber evidence="3">4.1.3.27</ecNumber>
    </submittedName>
</protein>
<feature type="domain" description="Glutamine amidotransferase" evidence="2">
    <location>
        <begin position="3"/>
        <end position="185"/>
    </location>
</feature>
<evidence type="ECO:0000313" key="4">
    <source>
        <dbReference type="Proteomes" id="UP001235343"/>
    </source>
</evidence>
<dbReference type="NCBIfam" id="TIGR00566">
    <property type="entry name" value="trpG_papA"/>
    <property type="match status" value="1"/>
</dbReference>
<evidence type="ECO:0000256" key="1">
    <source>
        <dbReference type="ARBA" id="ARBA00022962"/>
    </source>
</evidence>
<dbReference type="GO" id="GO:0004049">
    <property type="term" value="F:anthranilate synthase activity"/>
    <property type="evidence" value="ECO:0007669"/>
    <property type="project" value="UniProtKB-EC"/>
</dbReference>
<dbReference type="Pfam" id="PF00117">
    <property type="entry name" value="GATase"/>
    <property type="match status" value="1"/>
</dbReference>
<dbReference type="CDD" id="cd01743">
    <property type="entry name" value="GATase1_Anthranilate_Synthase"/>
    <property type="match status" value="1"/>
</dbReference>
<sequence>MIVIIDNYDSFTYNLVQYFKQITTDVLVFRNDETSVEQIQELDPDLIVLSPGPGDPTESGICPDVVDYFYRDTAILGVCLGFQVIVHYFGGKVEKGKRPMHGKVTLMNHDQQGIFKELPSPSKITRYHSLVASPKHIPEQIQVNATAVDGAIMGVRHVRFPTEAIQFHPESILTENGFKMIQNSYELAIKWKHNRGEKHGATLSSL</sequence>
<dbReference type="PROSITE" id="PS51273">
    <property type="entry name" value="GATASE_TYPE_1"/>
    <property type="match status" value="1"/>
</dbReference>
<dbReference type="InterPro" id="IPR029062">
    <property type="entry name" value="Class_I_gatase-like"/>
</dbReference>
<keyword evidence="3" id="KW-0456">Lyase</keyword>
<name>A0ABT7L0I5_9BACI</name>
<dbReference type="Proteomes" id="UP001235343">
    <property type="component" value="Unassembled WGS sequence"/>
</dbReference>